<dbReference type="EMBL" id="JACHMB010000001">
    <property type="protein sequence ID" value="MBB5781016.1"/>
    <property type="molecule type" value="Genomic_DNA"/>
</dbReference>
<dbReference type="AlphaFoldDB" id="A0A7W9LEM6"/>
<evidence type="ECO:0000313" key="1">
    <source>
        <dbReference type="EMBL" id="MBB5781016.1"/>
    </source>
</evidence>
<evidence type="ECO:0000313" key="2">
    <source>
        <dbReference type="Proteomes" id="UP000579153"/>
    </source>
</evidence>
<protein>
    <recommendedName>
        <fullName evidence="3">DUF892 family protein</fullName>
    </recommendedName>
</protein>
<dbReference type="Proteomes" id="UP000579153">
    <property type="component" value="Unassembled WGS sequence"/>
</dbReference>
<reference evidence="1 2" key="1">
    <citation type="submission" date="2020-08" db="EMBL/GenBank/DDBJ databases">
        <title>Sequencing the genomes of 1000 actinobacteria strains.</title>
        <authorList>
            <person name="Klenk H.-P."/>
        </authorList>
    </citation>
    <scope>NUCLEOTIDE SEQUENCE [LARGE SCALE GENOMIC DNA]</scope>
    <source>
        <strain evidence="1 2">DSM 45507</strain>
    </source>
</reference>
<organism evidence="1 2">
    <name type="scientific">Nonomuraea jabiensis</name>
    <dbReference type="NCBI Taxonomy" id="882448"/>
    <lineage>
        <taxon>Bacteria</taxon>
        <taxon>Bacillati</taxon>
        <taxon>Actinomycetota</taxon>
        <taxon>Actinomycetes</taxon>
        <taxon>Streptosporangiales</taxon>
        <taxon>Streptosporangiaceae</taxon>
        <taxon>Nonomuraea</taxon>
    </lineage>
</organism>
<keyword evidence="2" id="KW-1185">Reference proteome</keyword>
<comment type="caution">
    <text evidence="1">The sequence shown here is derived from an EMBL/GenBank/DDBJ whole genome shotgun (WGS) entry which is preliminary data.</text>
</comment>
<gene>
    <name evidence="1" type="ORF">HD596_007772</name>
</gene>
<accession>A0A7W9LEM6</accession>
<dbReference type="RefSeq" id="WP_185074386.1">
    <property type="nucleotide sequence ID" value="NZ_JACHMB010000001.1"/>
</dbReference>
<name>A0A7W9LEM6_9ACTN</name>
<sequence length="162" mass="18489">MKLDLVIRELHRSESELAHLLLRMSERHKSDHETYHVARDLAGWCHDHVRELAEAGKEHGLDLDPSHDVSVAARLREKAREKASEWLGRRSEPGLLLLADLRHLYLAASEVSLDWELLAQAAQAAKQRELLALAQRCHPQTLRQLRWANARLKDSAPQALLS</sequence>
<proteinExistence type="predicted"/>
<evidence type="ECO:0008006" key="3">
    <source>
        <dbReference type="Google" id="ProtNLM"/>
    </source>
</evidence>